<keyword evidence="1" id="KW-0732">Signal</keyword>
<dbReference type="OrthoDB" id="3257981at2759"/>
<dbReference type="EMBL" id="CAOQHR010000007">
    <property type="protein sequence ID" value="CAI6337917.1"/>
    <property type="molecule type" value="Genomic_DNA"/>
</dbReference>
<keyword evidence="3" id="KW-1185">Reference proteome</keyword>
<dbReference type="Proteomes" id="UP001152607">
    <property type="component" value="Unassembled WGS sequence"/>
</dbReference>
<evidence type="ECO:0000313" key="2">
    <source>
        <dbReference type="EMBL" id="CAI6337917.1"/>
    </source>
</evidence>
<feature type="chain" id="PRO_5040800244" description="Secreted protein" evidence="1">
    <location>
        <begin position="20"/>
        <end position="111"/>
    </location>
</feature>
<gene>
    <name evidence="2" type="ORF">PDIGIT_LOCUS11036</name>
</gene>
<evidence type="ECO:0000256" key="1">
    <source>
        <dbReference type="SAM" id="SignalP"/>
    </source>
</evidence>
<protein>
    <recommendedName>
        <fullName evidence="4">Secreted protein</fullName>
    </recommendedName>
</protein>
<dbReference type="AlphaFoldDB" id="A0A9W4UMU9"/>
<sequence>MHAFKALIVAISTLAVSDATYVRANKGCVVAKGQKLCQGKYVIVSGQMDIMACVEKTPNGQVANCKWSGTIPENWEKAFFGEDNCVYGDGKDPIKLGCAASITSTPISPIY</sequence>
<reference evidence="2" key="1">
    <citation type="submission" date="2023-01" db="EMBL/GenBank/DDBJ databases">
        <authorList>
            <person name="Van Ghelder C."/>
            <person name="Rancurel C."/>
        </authorList>
    </citation>
    <scope>NUCLEOTIDE SEQUENCE</scope>
    <source>
        <strain evidence="2">CNCM I-4278</strain>
    </source>
</reference>
<name>A0A9W4UMU9_9PLEO</name>
<accession>A0A9W4UMU9</accession>
<comment type="caution">
    <text evidence="2">The sequence shown here is derived from an EMBL/GenBank/DDBJ whole genome shotgun (WGS) entry which is preliminary data.</text>
</comment>
<evidence type="ECO:0008006" key="4">
    <source>
        <dbReference type="Google" id="ProtNLM"/>
    </source>
</evidence>
<evidence type="ECO:0000313" key="3">
    <source>
        <dbReference type="Proteomes" id="UP001152607"/>
    </source>
</evidence>
<organism evidence="2 3">
    <name type="scientific">Periconia digitata</name>
    <dbReference type="NCBI Taxonomy" id="1303443"/>
    <lineage>
        <taxon>Eukaryota</taxon>
        <taxon>Fungi</taxon>
        <taxon>Dikarya</taxon>
        <taxon>Ascomycota</taxon>
        <taxon>Pezizomycotina</taxon>
        <taxon>Dothideomycetes</taxon>
        <taxon>Pleosporomycetidae</taxon>
        <taxon>Pleosporales</taxon>
        <taxon>Massarineae</taxon>
        <taxon>Periconiaceae</taxon>
        <taxon>Periconia</taxon>
    </lineage>
</organism>
<proteinExistence type="predicted"/>
<feature type="signal peptide" evidence="1">
    <location>
        <begin position="1"/>
        <end position="19"/>
    </location>
</feature>